<feature type="chain" id="PRO_5013659549" evidence="1">
    <location>
        <begin position="25"/>
        <end position="203"/>
    </location>
</feature>
<dbReference type="Proteomes" id="UP000229044">
    <property type="component" value="Unassembled WGS sequence"/>
</dbReference>
<gene>
    <name evidence="2" type="ORF">CLH62_01470</name>
</gene>
<dbReference type="EMBL" id="NTFI01000001">
    <property type="protein sequence ID" value="PHQ26299.1"/>
    <property type="molecule type" value="Genomic_DNA"/>
</dbReference>
<sequence>MRHMKPLFLSTLLVLAAVSPASLAQDGFDEDIPDRNALADGKLTSDEIKKYAALAAKHIQELTAVAREEVGSELEQSGVVIPAAWMMMNDGEVKRVRLGESGEKAAATMKVLMFRAALKSLARHGKILGTAIVYAGTVEGEKDTRVLAIEHEHRLGLSGLQVVPYRFDQGDLSFGKPNTQKKPYELFYDGRKAESEGQTQGKT</sequence>
<organism evidence="2 3">
    <name type="scientific">Marinobacter guineae</name>
    <dbReference type="NCBI Taxonomy" id="432303"/>
    <lineage>
        <taxon>Bacteria</taxon>
        <taxon>Pseudomonadati</taxon>
        <taxon>Pseudomonadota</taxon>
        <taxon>Gammaproteobacteria</taxon>
        <taxon>Pseudomonadales</taxon>
        <taxon>Marinobacteraceae</taxon>
        <taxon>Marinobacter</taxon>
    </lineage>
</organism>
<protein>
    <submittedName>
        <fullName evidence="2">Uncharacterized protein</fullName>
    </submittedName>
</protein>
<accession>A0A2G1VIF0</accession>
<evidence type="ECO:0000256" key="1">
    <source>
        <dbReference type="SAM" id="SignalP"/>
    </source>
</evidence>
<reference evidence="2 3" key="1">
    <citation type="submission" date="2017-09" db="EMBL/GenBank/DDBJ databases">
        <title>The draft genome sequences of Marinobacter guineae M3B.</title>
        <authorList>
            <person name="Cao J."/>
        </authorList>
    </citation>
    <scope>NUCLEOTIDE SEQUENCE [LARGE SCALE GENOMIC DNA]</scope>
    <source>
        <strain evidence="2 3">M3B</strain>
    </source>
</reference>
<dbReference type="AlphaFoldDB" id="A0A2G1VIF0"/>
<dbReference type="RefSeq" id="WP_099616382.1">
    <property type="nucleotide sequence ID" value="NZ_KZ319339.1"/>
</dbReference>
<keyword evidence="3" id="KW-1185">Reference proteome</keyword>
<evidence type="ECO:0000313" key="3">
    <source>
        <dbReference type="Proteomes" id="UP000229044"/>
    </source>
</evidence>
<feature type="signal peptide" evidence="1">
    <location>
        <begin position="1"/>
        <end position="24"/>
    </location>
</feature>
<evidence type="ECO:0000313" key="2">
    <source>
        <dbReference type="EMBL" id="PHQ26299.1"/>
    </source>
</evidence>
<proteinExistence type="predicted"/>
<keyword evidence="1" id="KW-0732">Signal</keyword>
<name>A0A2G1VIF0_9GAMM</name>
<dbReference type="OrthoDB" id="6365723at2"/>
<comment type="caution">
    <text evidence="2">The sequence shown here is derived from an EMBL/GenBank/DDBJ whole genome shotgun (WGS) entry which is preliminary data.</text>
</comment>